<comment type="domain">
    <text evidence="9">The last Arg residue of the ACP-binding site is essential for the weak association between ACP/AcpP and FabH.</text>
</comment>
<dbReference type="Proteomes" id="UP000093695">
    <property type="component" value="Chromosome"/>
</dbReference>
<keyword evidence="9" id="KW-0511">Multifunctional enzyme</keyword>
<gene>
    <name evidence="9" type="primary">fabH</name>
    <name evidence="12" type="ORF">SD37_40395</name>
</gene>
<evidence type="ECO:0000313" key="12">
    <source>
        <dbReference type="EMBL" id="ANN21229.1"/>
    </source>
</evidence>
<keyword evidence="4 9" id="KW-0808">Transferase</keyword>
<dbReference type="GO" id="GO:0005737">
    <property type="term" value="C:cytoplasm"/>
    <property type="evidence" value="ECO:0007669"/>
    <property type="project" value="UniProtKB-SubCell"/>
</dbReference>
<dbReference type="InterPro" id="IPR004655">
    <property type="entry name" value="FabH"/>
</dbReference>
<dbReference type="GO" id="GO:0033818">
    <property type="term" value="F:beta-ketoacyl-acyl-carrier-protein synthase III activity"/>
    <property type="evidence" value="ECO:0007669"/>
    <property type="project" value="UniProtKB-UniRule"/>
</dbReference>
<feature type="domain" description="Beta-ketoacyl-[acyl-carrier-protein] synthase III C-terminal" evidence="10">
    <location>
        <begin position="250"/>
        <end position="339"/>
    </location>
</feature>
<feature type="domain" description="Beta-ketoacyl-[acyl-carrier-protein] synthase III N-terminal" evidence="11">
    <location>
        <begin position="121"/>
        <end position="201"/>
    </location>
</feature>
<keyword evidence="6 9" id="KW-0443">Lipid metabolism</keyword>
<dbReference type="EMBL" id="CP016174">
    <property type="protein sequence ID" value="ANN21229.1"/>
    <property type="molecule type" value="Genomic_DNA"/>
</dbReference>
<comment type="function">
    <text evidence="9">Catalyzes the condensation reaction of fatty acid synthesis by the addition to an acyl acceptor of two carbons from malonyl-ACP. Catalyzes the first condensation reaction which initiates fatty acid synthesis and may therefore play a role in governing the total rate of fatty acid production. Possesses both acetoacetyl-ACP synthase and acetyl transacylase activities. Its substrate specificity determines the biosynthesis of branched-chain and/or straight-chain of fatty acids.</text>
</comment>
<keyword evidence="13" id="KW-1185">Reference proteome</keyword>
<evidence type="ECO:0000259" key="11">
    <source>
        <dbReference type="Pfam" id="PF08545"/>
    </source>
</evidence>
<dbReference type="Pfam" id="PF08545">
    <property type="entry name" value="ACP_syn_III"/>
    <property type="match status" value="1"/>
</dbReference>
<proteinExistence type="inferred from homology"/>
<dbReference type="HAMAP" id="MF_01815">
    <property type="entry name" value="FabH"/>
    <property type="match status" value="1"/>
</dbReference>
<keyword evidence="3 9" id="KW-0444">Lipid biosynthesis</keyword>
<evidence type="ECO:0000256" key="8">
    <source>
        <dbReference type="ARBA" id="ARBA00023315"/>
    </source>
</evidence>
<keyword evidence="2 9" id="KW-0963">Cytoplasm</keyword>
<dbReference type="CDD" id="cd00830">
    <property type="entry name" value="KAS_III"/>
    <property type="match status" value="1"/>
</dbReference>
<comment type="pathway">
    <text evidence="9">Lipid metabolism; fatty acid biosynthesis.</text>
</comment>
<dbReference type="InterPro" id="IPR013751">
    <property type="entry name" value="ACP_syn_III_N"/>
</dbReference>
<dbReference type="UniPathway" id="UPA00094"/>
<dbReference type="GO" id="GO:0044550">
    <property type="term" value="P:secondary metabolite biosynthetic process"/>
    <property type="evidence" value="ECO:0007669"/>
    <property type="project" value="TreeGrafter"/>
</dbReference>
<evidence type="ECO:0000313" key="13">
    <source>
        <dbReference type="Proteomes" id="UP000093695"/>
    </source>
</evidence>
<comment type="subcellular location">
    <subcellularLocation>
        <location evidence="9">Cytoplasm</location>
    </subcellularLocation>
</comment>
<dbReference type="KEGG" id="aori:SD37_40395"/>
<dbReference type="PANTHER" id="PTHR34069">
    <property type="entry name" value="3-OXOACYL-[ACYL-CARRIER-PROTEIN] SYNTHASE 3"/>
    <property type="match status" value="1"/>
</dbReference>
<feature type="active site" evidence="9">
    <location>
        <position position="127"/>
    </location>
</feature>
<dbReference type="InterPro" id="IPR013747">
    <property type="entry name" value="ACP_syn_III_C"/>
</dbReference>
<comment type="catalytic activity">
    <reaction evidence="9">
        <text>malonyl-[ACP] + acetyl-CoA + H(+) = 3-oxobutanoyl-[ACP] + CO2 + CoA</text>
        <dbReference type="Rhea" id="RHEA:12080"/>
        <dbReference type="Rhea" id="RHEA-COMP:9623"/>
        <dbReference type="Rhea" id="RHEA-COMP:9625"/>
        <dbReference type="ChEBI" id="CHEBI:15378"/>
        <dbReference type="ChEBI" id="CHEBI:16526"/>
        <dbReference type="ChEBI" id="CHEBI:57287"/>
        <dbReference type="ChEBI" id="CHEBI:57288"/>
        <dbReference type="ChEBI" id="CHEBI:78449"/>
        <dbReference type="ChEBI" id="CHEBI:78450"/>
        <dbReference type="EC" id="2.3.1.180"/>
    </reaction>
</comment>
<comment type="subunit">
    <text evidence="9">Homodimer.</text>
</comment>
<reference evidence="12 13" key="1">
    <citation type="journal article" date="2015" name="Genome Announc.">
        <title>Draft Genome Sequence of Norvancomycin-Producing Strain Amycolatopsis orientalis CPCC200066.</title>
        <authorList>
            <person name="Lei X."/>
            <person name="Yuan F."/>
            <person name="Shi Y."/>
            <person name="Li X."/>
            <person name="Wang L."/>
            <person name="Hong B."/>
        </authorList>
    </citation>
    <scope>NUCLEOTIDE SEQUENCE [LARGE SCALE GENOMIC DNA]</scope>
    <source>
        <strain evidence="12 13">B-37</strain>
    </source>
</reference>
<sequence>MADLSSSARKDFLVPSSQAAVIAGLGSWLPPRVVGNEEIAQRLDTSDEWIRSRTGIAERRVVDHGTSTVDLAVEAGRRALTSAGEDGADAVVLATSTADQPCPASAPQVATKLGLNGVAAFDVNAVCSGFIYGLATGAGLIAAGIARRVLVIGADVFTSLVDPEDRGTVPIFGDGAGAVLLRAGDDGELGALGPFDLHSEGELAGLLWVEAGGAKNRRSDDPRDHYLVMQGQTVFRHACARMAESARAVLDAAGWMVGDIDRFVGHQANIRILQTCAKQLGLADDVMYSNIEKVGNTSAASIPIALADAVKDGTLQPGHRVVMGAFGAGLTWGSTLLRWPDVIPG</sequence>
<keyword evidence="8 9" id="KW-0012">Acyltransferase</keyword>
<dbReference type="GO" id="GO:0004315">
    <property type="term" value="F:3-oxoacyl-[acyl-carrier-protein] synthase activity"/>
    <property type="evidence" value="ECO:0007669"/>
    <property type="project" value="InterPro"/>
</dbReference>
<evidence type="ECO:0000256" key="2">
    <source>
        <dbReference type="ARBA" id="ARBA00022490"/>
    </source>
</evidence>
<dbReference type="STRING" id="31958.SD37_40395"/>
<keyword evidence="5 9" id="KW-0276">Fatty acid metabolism</keyword>
<dbReference type="AlphaFoldDB" id="A0A193C9V4"/>
<dbReference type="NCBIfam" id="NF006829">
    <property type="entry name" value="PRK09352.1"/>
    <property type="match status" value="1"/>
</dbReference>
<evidence type="ECO:0000256" key="3">
    <source>
        <dbReference type="ARBA" id="ARBA00022516"/>
    </source>
</evidence>
<name>A0A193C9V4_AMYOR</name>
<dbReference type="PANTHER" id="PTHR34069:SF2">
    <property type="entry name" value="BETA-KETOACYL-[ACYL-CARRIER-PROTEIN] SYNTHASE III"/>
    <property type="match status" value="1"/>
</dbReference>
<feature type="region of interest" description="ACP-binding" evidence="9">
    <location>
        <begin position="267"/>
        <end position="271"/>
    </location>
</feature>
<dbReference type="NCBIfam" id="TIGR00747">
    <property type="entry name" value="fabH"/>
    <property type="match status" value="1"/>
</dbReference>
<evidence type="ECO:0000256" key="5">
    <source>
        <dbReference type="ARBA" id="ARBA00022832"/>
    </source>
</evidence>
<dbReference type="SUPFAM" id="SSF53901">
    <property type="entry name" value="Thiolase-like"/>
    <property type="match status" value="1"/>
</dbReference>
<evidence type="ECO:0000259" key="10">
    <source>
        <dbReference type="Pfam" id="PF08541"/>
    </source>
</evidence>
<comment type="similarity">
    <text evidence="1 9">Belongs to the thiolase-like superfamily. FabH family.</text>
</comment>
<dbReference type="Pfam" id="PF08541">
    <property type="entry name" value="ACP_syn_III_C"/>
    <property type="match status" value="1"/>
</dbReference>
<evidence type="ECO:0000256" key="6">
    <source>
        <dbReference type="ARBA" id="ARBA00023098"/>
    </source>
</evidence>
<feature type="active site" evidence="9">
    <location>
        <position position="266"/>
    </location>
</feature>
<evidence type="ECO:0000256" key="7">
    <source>
        <dbReference type="ARBA" id="ARBA00023160"/>
    </source>
</evidence>
<dbReference type="EC" id="2.3.1.180" evidence="9"/>
<evidence type="ECO:0000256" key="4">
    <source>
        <dbReference type="ARBA" id="ARBA00022679"/>
    </source>
</evidence>
<dbReference type="InterPro" id="IPR016039">
    <property type="entry name" value="Thiolase-like"/>
</dbReference>
<accession>A0A193C9V4</accession>
<evidence type="ECO:0000256" key="9">
    <source>
        <dbReference type="HAMAP-Rule" id="MF_01815"/>
    </source>
</evidence>
<keyword evidence="7 9" id="KW-0275">Fatty acid biosynthesis</keyword>
<feature type="active site" evidence="9">
    <location>
        <position position="296"/>
    </location>
</feature>
<organism evidence="12 13">
    <name type="scientific">Amycolatopsis orientalis</name>
    <name type="common">Nocardia orientalis</name>
    <dbReference type="NCBI Taxonomy" id="31958"/>
    <lineage>
        <taxon>Bacteria</taxon>
        <taxon>Bacillati</taxon>
        <taxon>Actinomycetota</taxon>
        <taxon>Actinomycetes</taxon>
        <taxon>Pseudonocardiales</taxon>
        <taxon>Pseudonocardiaceae</taxon>
        <taxon>Amycolatopsis</taxon>
    </lineage>
</organism>
<evidence type="ECO:0000256" key="1">
    <source>
        <dbReference type="ARBA" id="ARBA00008642"/>
    </source>
</evidence>
<dbReference type="eggNOG" id="COG0332">
    <property type="taxonomic scope" value="Bacteria"/>
</dbReference>
<dbReference type="Gene3D" id="3.40.47.10">
    <property type="match status" value="1"/>
</dbReference>
<dbReference type="GO" id="GO:0006633">
    <property type="term" value="P:fatty acid biosynthetic process"/>
    <property type="evidence" value="ECO:0007669"/>
    <property type="project" value="UniProtKB-UniRule"/>
</dbReference>
<protein>
    <recommendedName>
        <fullName evidence="9">Beta-ketoacyl-[acyl-carrier-protein] synthase III</fullName>
        <shortName evidence="9">Beta-ketoacyl-ACP synthase III</shortName>
        <shortName evidence="9">KAS III</shortName>
        <ecNumber evidence="9">2.3.1.180</ecNumber>
    </recommendedName>
    <alternativeName>
        <fullName evidence="9">3-oxoacyl-[acyl-carrier-protein] synthase 3</fullName>
    </alternativeName>
    <alternativeName>
        <fullName evidence="9">3-oxoacyl-[acyl-carrier-protein] synthase III</fullName>
    </alternativeName>
</protein>